<evidence type="ECO:0000256" key="1">
    <source>
        <dbReference type="ARBA" id="ARBA00022679"/>
    </source>
</evidence>
<keyword evidence="3" id="KW-0489">Methyltransferase</keyword>
<feature type="domain" description="Methyltransferase type 11" evidence="2">
    <location>
        <begin position="54"/>
        <end position="144"/>
    </location>
</feature>
<dbReference type="InterPro" id="IPR013216">
    <property type="entry name" value="Methyltransf_11"/>
</dbReference>
<sequence length="270" mass="28986">MDEPYTDPGDRGYLLNNQQAEAGVRFGALAELFDPVTFRHLDRLGLGPGMRCWEVGAGGPSVPLGLAERVTPTGTVIATDIDTSWTRDVAGGAIEVLAHDVAADPPPPGVFDFVHARLVLVHVTDRAEALRRMVGALRPGGWLLLEDADPLLQPLLCPDESGPEQRLANRLRSGFRTLMAARGADLAYGRTLPRVLREAGLTEVGADAYFPITSPACAVLEDATVRQIRPRLVAEGLATDEEIDHHLTHVATGTLDLATAPLISTWGRRA</sequence>
<dbReference type="SUPFAM" id="SSF53335">
    <property type="entry name" value="S-adenosyl-L-methionine-dependent methyltransferases"/>
    <property type="match status" value="1"/>
</dbReference>
<dbReference type="GO" id="GO:0017000">
    <property type="term" value="P:antibiotic biosynthetic process"/>
    <property type="evidence" value="ECO:0007669"/>
    <property type="project" value="UniProtKB-ARBA"/>
</dbReference>
<protein>
    <submittedName>
        <fullName evidence="3">Methyltransferase domain-containing protein</fullName>
    </submittedName>
</protein>
<dbReference type="GO" id="GO:0008168">
    <property type="term" value="F:methyltransferase activity"/>
    <property type="evidence" value="ECO:0007669"/>
    <property type="project" value="UniProtKB-KW"/>
</dbReference>
<dbReference type="Gene3D" id="3.40.50.150">
    <property type="entry name" value="Vaccinia Virus protein VP39"/>
    <property type="match status" value="1"/>
</dbReference>
<accession>A0A6G9GYV0</accession>
<dbReference type="AlphaFoldDB" id="A0A6G9GYV0"/>
<evidence type="ECO:0000313" key="3">
    <source>
        <dbReference type="EMBL" id="QIQ03463.1"/>
    </source>
</evidence>
<dbReference type="InterPro" id="IPR029063">
    <property type="entry name" value="SAM-dependent_MTases_sf"/>
</dbReference>
<dbReference type="KEGG" id="slia:HA039_14950"/>
<dbReference type="RefSeq" id="WP_167029366.1">
    <property type="nucleotide sequence ID" value="NZ_CP050177.1"/>
</dbReference>
<reference evidence="3 4" key="1">
    <citation type="submission" date="2020-03" db="EMBL/GenBank/DDBJ databases">
        <title>A novel species.</title>
        <authorList>
            <person name="Gao J."/>
        </authorList>
    </citation>
    <scope>NUCLEOTIDE SEQUENCE [LARGE SCALE GENOMIC DNA]</scope>
    <source>
        <strain evidence="3 4">QMT-12</strain>
    </source>
</reference>
<name>A0A6G9GYV0_9ACTN</name>
<proteinExistence type="predicted"/>
<organism evidence="3 4">
    <name type="scientific">Streptomyces liangshanensis</name>
    <dbReference type="NCBI Taxonomy" id="2717324"/>
    <lineage>
        <taxon>Bacteria</taxon>
        <taxon>Bacillati</taxon>
        <taxon>Actinomycetota</taxon>
        <taxon>Actinomycetes</taxon>
        <taxon>Kitasatosporales</taxon>
        <taxon>Streptomycetaceae</taxon>
        <taxon>Streptomyces</taxon>
    </lineage>
</organism>
<dbReference type="PANTHER" id="PTHR43861">
    <property type="entry name" value="TRANS-ACONITATE 2-METHYLTRANSFERASE-RELATED"/>
    <property type="match status" value="1"/>
</dbReference>
<evidence type="ECO:0000259" key="2">
    <source>
        <dbReference type="Pfam" id="PF08241"/>
    </source>
</evidence>
<dbReference type="Pfam" id="PF08241">
    <property type="entry name" value="Methyltransf_11"/>
    <property type="match status" value="1"/>
</dbReference>
<keyword evidence="1 3" id="KW-0808">Transferase</keyword>
<keyword evidence="4" id="KW-1185">Reference proteome</keyword>
<dbReference type="PANTHER" id="PTHR43861:SF3">
    <property type="entry name" value="PUTATIVE (AFU_ORTHOLOGUE AFUA_2G14390)-RELATED"/>
    <property type="match status" value="1"/>
</dbReference>
<dbReference type="EMBL" id="CP050177">
    <property type="protein sequence ID" value="QIQ03463.1"/>
    <property type="molecule type" value="Genomic_DNA"/>
</dbReference>
<evidence type="ECO:0000313" key="4">
    <source>
        <dbReference type="Proteomes" id="UP000501179"/>
    </source>
</evidence>
<dbReference type="GO" id="GO:0032259">
    <property type="term" value="P:methylation"/>
    <property type="evidence" value="ECO:0007669"/>
    <property type="project" value="UniProtKB-KW"/>
</dbReference>
<dbReference type="Proteomes" id="UP000501179">
    <property type="component" value="Chromosome"/>
</dbReference>
<dbReference type="CDD" id="cd02440">
    <property type="entry name" value="AdoMet_MTases"/>
    <property type="match status" value="1"/>
</dbReference>
<gene>
    <name evidence="3" type="ORF">HA039_14950</name>
</gene>